<name>A0A0A9FH32_ARUDO</name>
<dbReference type="EMBL" id="GBRH01188450">
    <property type="protein sequence ID" value="JAE09446.1"/>
    <property type="molecule type" value="Transcribed_RNA"/>
</dbReference>
<reference evidence="1" key="1">
    <citation type="submission" date="2014-09" db="EMBL/GenBank/DDBJ databases">
        <authorList>
            <person name="Magalhaes I.L.F."/>
            <person name="Oliveira U."/>
            <person name="Santos F.R."/>
            <person name="Vidigal T.H.D.A."/>
            <person name="Brescovit A.D."/>
            <person name="Santos A.J."/>
        </authorList>
    </citation>
    <scope>NUCLEOTIDE SEQUENCE</scope>
    <source>
        <tissue evidence="1">Shoot tissue taken approximately 20 cm above the soil surface</tissue>
    </source>
</reference>
<protein>
    <submittedName>
        <fullName evidence="1">Uncharacterized protein</fullName>
    </submittedName>
</protein>
<sequence>METRTKKVGNNCSCALPVQKNRNKYSLM</sequence>
<accession>A0A0A9FH32</accession>
<evidence type="ECO:0000313" key="1">
    <source>
        <dbReference type="EMBL" id="JAE09446.1"/>
    </source>
</evidence>
<organism evidence="1">
    <name type="scientific">Arundo donax</name>
    <name type="common">Giant reed</name>
    <name type="synonym">Donax arundinaceus</name>
    <dbReference type="NCBI Taxonomy" id="35708"/>
    <lineage>
        <taxon>Eukaryota</taxon>
        <taxon>Viridiplantae</taxon>
        <taxon>Streptophyta</taxon>
        <taxon>Embryophyta</taxon>
        <taxon>Tracheophyta</taxon>
        <taxon>Spermatophyta</taxon>
        <taxon>Magnoliopsida</taxon>
        <taxon>Liliopsida</taxon>
        <taxon>Poales</taxon>
        <taxon>Poaceae</taxon>
        <taxon>PACMAD clade</taxon>
        <taxon>Arundinoideae</taxon>
        <taxon>Arundineae</taxon>
        <taxon>Arundo</taxon>
    </lineage>
</organism>
<dbReference type="AlphaFoldDB" id="A0A0A9FH32"/>
<reference evidence="1" key="2">
    <citation type="journal article" date="2015" name="Data Brief">
        <title>Shoot transcriptome of the giant reed, Arundo donax.</title>
        <authorList>
            <person name="Barrero R.A."/>
            <person name="Guerrero F.D."/>
            <person name="Moolhuijzen P."/>
            <person name="Goolsby J.A."/>
            <person name="Tidwell J."/>
            <person name="Bellgard S.E."/>
            <person name="Bellgard M.I."/>
        </authorList>
    </citation>
    <scope>NUCLEOTIDE SEQUENCE</scope>
    <source>
        <tissue evidence="1">Shoot tissue taken approximately 20 cm above the soil surface</tissue>
    </source>
</reference>
<proteinExistence type="predicted"/>